<feature type="compositionally biased region" description="Basic and acidic residues" evidence="1">
    <location>
        <begin position="363"/>
        <end position="390"/>
    </location>
</feature>
<feature type="signal peptide" evidence="3">
    <location>
        <begin position="1"/>
        <end position="25"/>
    </location>
</feature>
<reference evidence="4" key="1">
    <citation type="submission" date="2021-05" db="EMBL/GenBank/DDBJ databases">
        <authorList>
            <person name="Khan N."/>
        </authorList>
    </citation>
    <scope>NUCLEOTIDE SEQUENCE</scope>
</reference>
<evidence type="ECO:0000256" key="3">
    <source>
        <dbReference type="SAM" id="SignalP"/>
    </source>
</evidence>
<proteinExistence type="predicted"/>
<comment type="caution">
    <text evidence="4">The sequence shown here is derived from an EMBL/GenBank/DDBJ whole genome shotgun (WGS) entry which is preliminary data.</text>
</comment>
<keyword evidence="2" id="KW-1133">Transmembrane helix</keyword>
<feature type="transmembrane region" description="Helical" evidence="2">
    <location>
        <begin position="403"/>
        <end position="425"/>
    </location>
</feature>
<evidence type="ECO:0000313" key="5">
    <source>
        <dbReference type="Proteomes" id="UP000693738"/>
    </source>
</evidence>
<feature type="chain" id="PRO_5035241953" description="Fucose-specific lectin" evidence="3">
    <location>
        <begin position="26"/>
        <end position="496"/>
    </location>
</feature>
<gene>
    <name evidence="4" type="ORF">FEQUK3_LOCUS846</name>
</gene>
<accession>A0A8J2N747</accession>
<keyword evidence="2" id="KW-0812">Transmembrane</keyword>
<evidence type="ECO:0000256" key="2">
    <source>
        <dbReference type="SAM" id="Phobius"/>
    </source>
</evidence>
<keyword evidence="2" id="KW-0472">Membrane</keyword>
<evidence type="ECO:0000313" key="4">
    <source>
        <dbReference type="EMBL" id="CAG7555127.1"/>
    </source>
</evidence>
<evidence type="ECO:0008006" key="6">
    <source>
        <dbReference type="Google" id="ProtNLM"/>
    </source>
</evidence>
<dbReference type="Proteomes" id="UP000693738">
    <property type="component" value="Unassembled WGS sequence"/>
</dbReference>
<evidence type="ECO:0000256" key="1">
    <source>
        <dbReference type="SAM" id="MobiDB-lite"/>
    </source>
</evidence>
<sequence length="496" mass="54789">MSPPQKQRLMVPWLLLLAWIQPCWSSSLYAYATERTTQVGIQNPSTGEIWYSNCNSEDIPIFPLDEPNVLETDNKPRNGTALAAAGWWDTQKIIASIFWQSEDGTIVNGYYECDMTTGKLQRSSEYTISSTAEVKSVHSESGLAVNLLGGGGYDGYRLFYHNQDKQLKMLTYTDNTDWIDGGTISQDTASGTAIGTVFFDVKNITVTFPKGIDNIETSRFQNIGDWKLSSFPQKMAGSYTNNTNNSKISMSNAPQYALPGWNASLEAIGMATDRSTTRSLFYIGDDNLVHEVIAVRNNWQLAPNRSESIWPPADNPGSGLAVAYSQGKGMTWMYYWSNQTIIQAHKNSSNEWEDARALPQVALKDETSSYEDKPTKDEDTTTKPMKEDSTATKSTGLSTGAKAAIVAGVVSGVVLAVGSLTWFFMKRRYRQGPIILKEEAFVRAAISTPATLPPLYEKHTYKVGDVMPLSELPCETGPVELDSPSVVHELSGSYIR</sequence>
<dbReference type="EMBL" id="CAJSTJ010000044">
    <property type="protein sequence ID" value="CAG7555127.1"/>
    <property type="molecule type" value="Genomic_DNA"/>
</dbReference>
<name>A0A8J2N747_FUSEQ</name>
<organism evidence="4 5">
    <name type="scientific">Fusarium equiseti</name>
    <name type="common">Fusarium scirpi</name>
    <dbReference type="NCBI Taxonomy" id="61235"/>
    <lineage>
        <taxon>Eukaryota</taxon>
        <taxon>Fungi</taxon>
        <taxon>Dikarya</taxon>
        <taxon>Ascomycota</taxon>
        <taxon>Pezizomycotina</taxon>
        <taxon>Sordariomycetes</taxon>
        <taxon>Hypocreomycetidae</taxon>
        <taxon>Hypocreales</taxon>
        <taxon>Nectriaceae</taxon>
        <taxon>Fusarium</taxon>
        <taxon>Fusarium incarnatum-equiseti species complex</taxon>
    </lineage>
</organism>
<dbReference type="AlphaFoldDB" id="A0A8J2N747"/>
<keyword evidence="3" id="KW-0732">Signal</keyword>
<feature type="region of interest" description="Disordered" evidence="1">
    <location>
        <begin position="363"/>
        <end position="395"/>
    </location>
</feature>
<protein>
    <recommendedName>
        <fullName evidence="6">Fucose-specific lectin</fullName>
    </recommendedName>
</protein>